<feature type="region of interest" description="Disordered" evidence="1">
    <location>
        <begin position="105"/>
        <end position="124"/>
    </location>
</feature>
<proteinExistence type="predicted"/>
<protein>
    <submittedName>
        <fullName evidence="3">Shisa like 2B</fullName>
    </submittedName>
</protein>
<feature type="transmembrane region" description="Helical" evidence="2">
    <location>
        <begin position="50"/>
        <end position="83"/>
    </location>
</feature>
<reference evidence="3" key="2">
    <citation type="submission" date="2025-08" db="UniProtKB">
        <authorList>
            <consortium name="Ensembl"/>
        </authorList>
    </citation>
    <scope>IDENTIFICATION</scope>
</reference>
<keyword evidence="2" id="KW-0812">Transmembrane</keyword>
<organism evidence="3">
    <name type="scientific">Capra hircus</name>
    <name type="common">Goat</name>
    <dbReference type="NCBI Taxonomy" id="9925"/>
    <lineage>
        <taxon>Eukaryota</taxon>
        <taxon>Metazoa</taxon>
        <taxon>Chordata</taxon>
        <taxon>Craniata</taxon>
        <taxon>Vertebrata</taxon>
        <taxon>Euteleostomi</taxon>
        <taxon>Mammalia</taxon>
        <taxon>Eutheria</taxon>
        <taxon>Laurasiatheria</taxon>
        <taxon>Artiodactyla</taxon>
        <taxon>Ruminantia</taxon>
        <taxon>Pecora</taxon>
        <taxon>Bovidae</taxon>
        <taxon>Caprinae</taxon>
        <taxon>Capra</taxon>
    </lineage>
</organism>
<gene>
    <name evidence="3" type="primary">SHISAL2B</name>
</gene>
<name>A0A8C2XWW0_CAPHI</name>
<dbReference type="AlphaFoldDB" id="A0A8C2XWW0"/>
<evidence type="ECO:0000256" key="1">
    <source>
        <dbReference type="SAM" id="MobiDB-lite"/>
    </source>
</evidence>
<sequence length="151" mass="16558">QLNNKGNHGSQHNPSYLYPVQIHEVKVLEIALLQHRQCSVPPTIRAGTSLLSVCIGALIGLGIAALVLLAFVISVCVLCYLFLYTKPQRLDTGLKLQHLEAVSTQEGNSNRKSKAPRSNAASNSTNETFYEADDIIQEKTMDTTQINTAYC</sequence>
<evidence type="ECO:0000256" key="2">
    <source>
        <dbReference type="SAM" id="Phobius"/>
    </source>
</evidence>
<evidence type="ECO:0000313" key="3">
    <source>
        <dbReference type="Ensembl" id="ENSCHIP00010028642.1"/>
    </source>
</evidence>
<keyword evidence="2" id="KW-0472">Membrane</keyword>
<accession>A0A8C2XWW0</accession>
<reference evidence="3" key="1">
    <citation type="submission" date="2019-03" db="EMBL/GenBank/DDBJ databases">
        <title>Genome sequencing and reference-guided assembly of Black Bengal Goat (Capra hircus).</title>
        <authorList>
            <person name="Siddiki A.Z."/>
            <person name="Baten A."/>
            <person name="Billah M."/>
            <person name="Alam M.A.U."/>
            <person name="Shawrob K.S.M."/>
            <person name="Saha S."/>
            <person name="Chowdhury M."/>
            <person name="Rahman A.H."/>
            <person name="Stear M."/>
            <person name="Miah G."/>
            <person name="Das G.B."/>
            <person name="Hossain M.M."/>
            <person name="Kumkum M."/>
            <person name="Islam M.S."/>
            <person name="Mollah A.M."/>
            <person name="Ahsan A."/>
            <person name="Tusar F."/>
            <person name="Khan M.K.I."/>
        </authorList>
    </citation>
    <scope>NUCLEOTIDE SEQUENCE [LARGE SCALE GENOMIC DNA]</scope>
</reference>
<dbReference type="Ensembl" id="ENSCHIT00010040445.1">
    <property type="protein sequence ID" value="ENSCHIP00010028642.1"/>
    <property type="gene ID" value="ENSCHIG00010021399.1"/>
</dbReference>
<keyword evidence="2" id="KW-1133">Transmembrane helix</keyword>